<keyword evidence="3 8" id="KW-0028">Amino-acid biosynthesis</keyword>
<dbReference type="InterPro" id="IPR002028">
    <property type="entry name" value="Trp_synthase_suA"/>
</dbReference>
<proteinExistence type="inferred from homology"/>
<keyword evidence="5 8" id="KW-0057">Aromatic amino acid biosynthesis</keyword>
<geneLocation type="plastid" evidence="10"/>
<dbReference type="HAMAP" id="MF_00131">
    <property type="entry name" value="Trp_synth_alpha"/>
    <property type="match status" value="1"/>
</dbReference>
<evidence type="ECO:0000256" key="9">
    <source>
        <dbReference type="RuleBase" id="RU003662"/>
    </source>
</evidence>
<dbReference type="PROSITE" id="PS00167">
    <property type="entry name" value="TRP_SYNTHASE_ALPHA"/>
    <property type="match status" value="1"/>
</dbReference>
<dbReference type="Pfam" id="PF00290">
    <property type="entry name" value="Trp_syntA"/>
    <property type="match status" value="1"/>
</dbReference>
<dbReference type="EC" id="4.2.1.20" evidence="8"/>
<protein>
    <recommendedName>
        <fullName evidence="8">Tryptophan synthase alpha chain</fullName>
        <ecNumber evidence="8">4.2.1.20</ecNumber>
    </recommendedName>
</protein>
<dbReference type="InterPro" id="IPR018204">
    <property type="entry name" value="Trp_synthase_alpha_AS"/>
</dbReference>
<dbReference type="Gene3D" id="3.20.20.70">
    <property type="entry name" value="Aldolase class I"/>
    <property type="match status" value="1"/>
</dbReference>
<dbReference type="GeneID" id="38463757"/>
<gene>
    <name evidence="8 10" type="primary">trpA</name>
</gene>
<dbReference type="GO" id="GO:0004834">
    <property type="term" value="F:tryptophan synthase activity"/>
    <property type="evidence" value="ECO:0007669"/>
    <property type="project" value="UniProtKB-UniRule"/>
</dbReference>
<evidence type="ECO:0000256" key="4">
    <source>
        <dbReference type="ARBA" id="ARBA00022822"/>
    </source>
</evidence>
<evidence type="ECO:0000256" key="5">
    <source>
        <dbReference type="ARBA" id="ARBA00023141"/>
    </source>
</evidence>
<dbReference type="UniPathway" id="UPA00035">
    <property type="reaction ID" value="UER00044"/>
</dbReference>
<feature type="active site" description="Proton acceptor" evidence="8">
    <location>
        <position position="58"/>
    </location>
</feature>
<evidence type="ECO:0000313" key="10">
    <source>
        <dbReference type="EMBL" id="AYR06125.1"/>
    </source>
</evidence>
<comment type="pathway">
    <text evidence="1 8">Amino-acid biosynthesis; L-tryptophan biosynthesis; L-tryptophan from chorismate: step 5/5.</text>
</comment>
<keyword evidence="4 8" id="KW-0822">Tryptophan biosynthesis</keyword>
<evidence type="ECO:0000256" key="2">
    <source>
        <dbReference type="ARBA" id="ARBA00011270"/>
    </source>
</evidence>
<accession>A0A3G3MH20</accession>
<dbReference type="PANTHER" id="PTHR43406">
    <property type="entry name" value="TRYPTOPHAN SYNTHASE, ALPHA CHAIN"/>
    <property type="match status" value="1"/>
</dbReference>
<dbReference type="EMBL" id="MH281628">
    <property type="protein sequence ID" value="AYR06125.1"/>
    <property type="molecule type" value="Genomic_DNA"/>
</dbReference>
<keyword evidence="6 8" id="KW-0456">Lyase</keyword>
<dbReference type="PANTHER" id="PTHR43406:SF1">
    <property type="entry name" value="TRYPTOPHAN SYNTHASE ALPHA CHAIN, CHLOROPLASTIC"/>
    <property type="match status" value="1"/>
</dbReference>
<evidence type="ECO:0000256" key="7">
    <source>
        <dbReference type="ARBA" id="ARBA00049047"/>
    </source>
</evidence>
<evidence type="ECO:0000256" key="3">
    <source>
        <dbReference type="ARBA" id="ARBA00022605"/>
    </source>
</evidence>
<organism evidence="10">
    <name type="scientific">Neogoniolithon spectabile</name>
    <dbReference type="NCBI Taxonomy" id="231755"/>
    <lineage>
        <taxon>Eukaryota</taxon>
        <taxon>Rhodophyta</taxon>
        <taxon>Florideophyceae</taxon>
        <taxon>Corallinophycidae</taxon>
        <taxon>Corallinales</taxon>
        <taxon>Spongitidaceae</taxon>
        <taxon>Neogoniolithoideae</taxon>
        <taxon>Neogoniolithon</taxon>
    </lineage>
</organism>
<dbReference type="SUPFAM" id="SSF51366">
    <property type="entry name" value="Ribulose-phoshate binding barrel"/>
    <property type="match status" value="1"/>
</dbReference>
<sequence length="266" mass="29456">MLAISDAIARTKNELAFIPFITVGYPNIDMTKEVIYILDQEQVDAIELGIPYSDALADGPIIQQASSRALSQDIHIAQVLSCIEDVKPKIKIPLIIFTYFNPILFYGLNRFVNSIAILGVKGLIIPDLPLEESEYLVALCNYYRIELIFFLSPTSSEKRVNSVIARAPGLIYLVSSYGVTGLKRGLTNRKILEFLTKSIKSRAKNHIILGFGISSTEQVNLIRKSEICVDGLVIGSALVDKITASKNSGSFEHLVSFCRNIKCILK</sequence>
<keyword evidence="10" id="KW-0934">Plastid</keyword>
<comment type="subunit">
    <text evidence="2 8">Tetramer of two alpha and two beta chains.</text>
</comment>
<reference evidence="10" key="1">
    <citation type="journal article" date="2018" name="Genome Biol. Evol.">
        <title>Mitochondrial and Plastid Genomes from Coralline Red Algae Provide Insights into the Incongruent Evolutionary Histories of Organelles.</title>
        <authorList>
            <person name="Lee J."/>
            <person name="Song H.J."/>
            <person name="In Park S."/>
            <person name="Lee Y.M."/>
            <person name="Jeong S.Y."/>
            <person name="Oh Cho T."/>
            <person name="Kim J.H."/>
            <person name="Choi H.G."/>
            <person name="Choi C.G."/>
            <person name="Nelson W.A."/>
            <person name="Fredericq S."/>
            <person name="Bhattacharya D."/>
            <person name="Su Yoon H."/>
        </authorList>
    </citation>
    <scope>NUCLEOTIDE SEQUENCE</scope>
</reference>
<dbReference type="AlphaFoldDB" id="A0A3G3MH20"/>
<feature type="active site" description="Proton acceptor" evidence="8">
    <location>
        <position position="47"/>
    </location>
</feature>
<dbReference type="CDD" id="cd04724">
    <property type="entry name" value="Tryptophan_synthase_alpha"/>
    <property type="match status" value="1"/>
</dbReference>
<evidence type="ECO:0000256" key="8">
    <source>
        <dbReference type="HAMAP-Rule" id="MF_00131"/>
    </source>
</evidence>
<dbReference type="GO" id="GO:0005829">
    <property type="term" value="C:cytosol"/>
    <property type="evidence" value="ECO:0007669"/>
    <property type="project" value="TreeGrafter"/>
</dbReference>
<name>A0A3G3MH20_9FLOR</name>
<evidence type="ECO:0000256" key="6">
    <source>
        <dbReference type="ARBA" id="ARBA00023239"/>
    </source>
</evidence>
<dbReference type="InterPro" id="IPR011060">
    <property type="entry name" value="RibuloseP-bd_barrel"/>
</dbReference>
<evidence type="ECO:0000256" key="1">
    <source>
        <dbReference type="ARBA" id="ARBA00004733"/>
    </source>
</evidence>
<dbReference type="NCBIfam" id="TIGR00262">
    <property type="entry name" value="trpA"/>
    <property type="match status" value="1"/>
</dbReference>
<comment type="catalytic activity">
    <reaction evidence="7 8">
        <text>(1S,2R)-1-C-(indol-3-yl)glycerol 3-phosphate + L-serine = D-glyceraldehyde 3-phosphate + L-tryptophan + H2O</text>
        <dbReference type="Rhea" id="RHEA:10532"/>
        <dbReference type="ChEBI" id="CHEBI:15377"/>
        <dbReference type="ChEBI" id="CHEBI:33384"/>
        <dbReference type="ChEBI" id="CHEBI:57912"/>
        <dbReference type="ChEBI" id="CHEBI:58866"/>
        <dbReference type="ChEBI" id="CHEBI:59776"/>
        <dbReference type="EC" id="4.2.1.20"/>
    </reaction>
</comment>
<comment type="similarity">
    <text evidence="8 9">Belongs to the TrpA family.</text>
</comment>
<dbReference type="RefSeq" id="YP_009541916.1">
    <property type="nucleotide sequence ID" value="NC_039978.1"/>
</dbReference>
<comment type="function">
    <text evidence="8">The alpha subunit is responsible for the aldol cleavage of indoleglycerol phosphate to indole and glyceraldehyde 3-phosphate.</text>
</comment>
<dbReference type="InterPro" id="IPR013785">
    <property type="entry name" value="Aldolase_TIM"/>
</dbReference>